<organism evidence="10 11">
    <name type="scientific">Aporhodopirellula aestuarii</name>
    <dbReference type="NCBI Taxonomy" id="2950107"/>
    <lineage>
        <taxon>Bacteria</taxon>
        <taxon>Pseudomonadati</taxon>
        <taxon>Planctomycetota</taxon>
        <taxon>Planctomycetia</taxon>
        <taxon>Pirellulales</taxon>
        <taxon>Pirellulaceae</taxon>
        <taxon>Aporhodopirellula</taxon>
    </lineage>
</organism>
<reference evidence="10 11" key="1">
    <citation type="journal article" date="2022" name="Syst. Appl. Microbiol.">
        <title>Rhodopirellula aestuarii sp. nov., a novel member of the genus Rhodopirellula isolated from brackish sediments collected in the Tagus River estuary, Portugal.</title>
        <authorList>
            <person name="Vitorino I.R."/>
            <person name="Klimek D."/>
            <person name="Calusinska M."/>
            <person name="Lobo-da-Cunha A."/>
            <person name="Vasconcelos V."/>
            <person name="Lage O.M."/>
        </authorList>
    </citation>
    <scope>NUCLEOTIDE SEQUENCE [LARGE SCALE GENOMIC DNA]</scope>
    <source>
        <strain evidence="10 11">ICT_H3.1</strain>
    </source>
</reference>
<evidence type="ECO:0000256" key="3">
    <source>
        <dbReference type="ARBA" id="ARBA00004991"/>
    </source>
</evidence>
<feature type="transmembrane region" description="Helical" evidence="9">
    <location>
        <begin position="278"/>
        <end position="305"/>
    </location>
</feature>
<evidence type="ECO:0000313" key="11">
    <source>
        <dbReference type="Proteomes" id="UP001202961"/>
    </source>
</evidence>
<feature type="transmembrane region" description="Helical" evidence="9">
    <location>
        <begin position="311"/>
        <end position="332"/>
    </location>
</feature>
<dbReference type="InterPro" id="IPR025993">
    <property type="entry name" value="Ceramide_glucosylTrfase"/>
</dbReference>
<dbReference type="PANTHER" id="PTHR12726">
    <property type="entry name" value="CERAMIDE GLUCOSYLTRANSFERASE"/>
    <property type="match status" value="1"/>
</dbReference>
<dbReference type="SUPFAM" id="SSF53448">
    <property type="entry name" value="Nucleotide-diphospho-sugar transferases"/>
    <property type="match status" value="1"/>
</dbReference>
<dbReference type="PANTHER" id="PTHR12726:SF0">
    <property type="entry name" value="CERAMIDE GLUCOSYLTRANSFERASE"/>
    <property type="match status" value="1"/>
</dbReference>
<feature type="transmembrane region" description="Helical" evidence="9">
    <location>
        <begin position="12"/>
        <end position="35"/>
    </location>
</feature>
<evidence type="ECO:0000313" key="10">
    <source>
        <dbReference type="EMBL" id="MCM2370262.1"/>
    </source>
</evidence>
<protein>
    <submittedName>
        <fullName evidence="10">Glycosyltransferase family 2 protein</fullName>
    </submittedName>
</protein>
<comment type="subcellular location">
    <subcellularLocation>
        <location evidence="1">Membrane</location>
        <topology evidence="1">Multi-pass membrane protein</topology>
    </subcellularLocation>
</comment>
<name>A0ABT0U039_9BACT</name>
<dbReference type="EMBL" id="JAMQBK010000020">
    <property type="protein sequence ID" value="MCM2370262.1"/>
    <property type="molecule type" value="Genomic_DNA"/>
</dbReference>
<gene>
    <name evidence="10" type="ORF">NB063_06445</name>
</gene>
<dbReference type="InterPro" id="IPR029044">
    <property type="entry name" value="Nucleotide-diphossugar_trans"/>
</dbReference>
<comment type="pathway">
    <text evidence="3">Sphingolipid metabolism.</text>
</comment>
<keyword evidence="6 9" id="KW-0812">Transmembrane</keyword>
<evidence type="ECO:0000256" key="1">
    <source>
        <dbReference type="ARBA" id="ARBA00004141"/>
    </source>
</evidence>
<keyword evidence="7 9" id="KW-1133">Transmembrane helix</keyword>
<feature type="transmembrane region" description="Helical" evidence="9">
    <location>
        <begin position="353"/>
        <end position="370"/>
    </location>
</feature>
<dbReference type="Proteomes" id="UP001202961">
    <property type="component" value="Unassembled WGS sequence"/>
</dbReference>
<evidence type="ECO:0000256" key="5">
    <source>
        <dbReference type="ARBA" id="ARBA00022679"/>
    </source>
</evidence>
<evidence type="ECO:0000256" key="2">
    <source>
        <dbReference type="ARBA" id="ARBA00004760"/>
    </source>
</evidence>
<dbReference type="Pfam" id="PF13641">
    <property type="entry name" value="Glyco_tranf_2_3"/>
    <property type="match status" value="1"/>
</dbReference>
<dbReference type="Gene3D" id="3.90.550.10">
    <property type="entry name" value="Spore Coat Polysaccharide Biosynthesis Protein SpsA, Chain A"/>
    <property type="match status" value="1"/>
</dbReference>
<comment type="caution">
    <text evidence="10">The sequence shown here is derived from an EMBL/GenBank/DDBJ whole genome shotgun (WGS) entry which is preliminary data.</text>
</comment>
<keyword evidence="11" id="KW-1185">Reference proteome</keyword>
<keyword evidence="5" id="KW-0808">Transferase</keyword>
<accession>A0ABT0U039</accession>
<dbReference type="RefSeq" id="WP_250927934.1">
    <property type="nucleotide sequence ID" value="NZ_JAMQBK010000020.1"/>
</dbReference>
<evidence type="ECO:0000256" key="9">
    <source>
        <dbReference type="SAM" id="Phobius"/>
    </source>
</evidence>
<proteinExistence type="predicted"/>
<sequence length="415" mass="47252">MGVYLVTLAEMLFWTVVVIVAIQSSFAVAFSAIMIGRRPPTINVFCPKAVVVLCLRGSDPFLRQCVMCLLGQDYPHYELHVVVDHDQDPSIEILEEFRSDVRLKVSVLENPLETCSLKCSSIVQAVLALESSVEIVALCDADCVPHETWLAELVAPFADERVGATTGNRWYRPPEFWGGAMVRYVWNIPAALNMILLRIGWGGSLAIRRQAIDESGLLEKWSHALCEDTMLYQVLRRHGYRQVFVPSVLMVNRESCTLHDLMQWIPRQMLTAKLYHPLWPLTFGYGVISFIVPLLSVVLAVVGWVRSDPHSMWMALTLFVGFEFSNVVLVTLCELSARRQFRNQETRGGRSELMFWLGLPLWIVIAQMTGPHSFLKCFTAKEISWRGIRYRIRGREIRRETYTPLCETAGDVRSL</sequence>
<keyword evidence="4" id="KW-0328">Glycosyltransferase</keyword>
<evidence type="ECO:0000256" key="6">
    <source>
        <dbReference type="ARBA" id="ARBA00022692"/>
    </source>
</evidence>
<evidence type="ECO:0000256" key="7">
    <source>
        <dbReference type="ARBA" id="ARBA00022989"/>
    </source>
</evidence>
<evidence type="ECO:0000256" key="4">
    <source>
        <dbReference type="ARBA" id="ARBA00022676"/>
    </source>
</evidence>
<dbReference type="CDD" id="cd00761">
    <property type="entry name" value="Glyco_tranf_GTA_type"/>
    <property type="match status" value="1"/>
</dbReference>
<keyword evidence="8 9" id="KW-0472">Membrane</keyword>
<comment type="pathway">
    <text evidence="2">Lipid metabolism; sphingolipid metabolism.</text>
</comment>
<evidence type="ECO:0000256" key="8">
    <source>
        <dbReference type="ARBA" id="ARBA00023136"/>
    </source>
</evidence>